<dbReference type="EMBL" id="JANSHE010000148">
    <property type="protein sequence ID" value="KAJ3015694.1"/>
    <property type="molecule type" value="Genomic_DNA"/>
</dbReference>
<gene>
    <name evidence="1" type="ORF">NUW54_g977</name>
</gene>
<accession>A0ACC1Q935</accession>
<name>A0ACC1Q935_9APHY</name>
<keyword evidence="2" id="KW-1185">Reference proteome</keyword>
<evidence type="ECO:0000313" key="2">
    <source>
        <dbReference type="Proteomes" id="UP001144978"/>
    </source>
</evidence>
<organism evidence="1 2">
    <name type="scientific">Trametes sanguinea</name>
    <dbReference type="NCBI Taxonomy" id="158606"/>
    <lineage>
        <taxon>Eukaryota</taxon>
        <taxon>Fungi</taxon>
        <taxon>Dikarya</taxon>
        <taxon>Basidiomycota</taxon>
        <taxon>Agaricomycotina</taxon>
        <taxon>Agaricomycetes</taxon>
        <taxon>Polyporales</taxon>
        <taxon>Polyporaceae</taxon>
        <taxon>Trametes</taxon>
    </lineage>
</organism>
<proteinExistence type="predicted"/>
<reference evidence="1" key="1">
    <citation type="submission" date="2022-08" db="EMBL/GenBank/DDBJ databases">
        <title>Genome Sequence of Pycnoporus sanguineus.</title>
        <authorList>
            <person name="Buettner E."/>
        </authorList>
    </citation>
    <scope>NUCLEOTIDE SEQUENCE</scope>
    <source>
        <strain evidence="1">CG-C14</strain>
    </source>
</reference>
<evidence type="ECO:0000313" key="1">
    <source>
        <dbReference type="EMBL" id="KAJ3015694.1"/>
    </source>
</evidence>
<comment type="caution">
    <text evidence="1">The sequence shown here is derived from an EMBL/GenBank/DDBJ whole genome shotgun (WGS) entry which is preliminary data.</text>
</comment>
<sequence length="474" mass="54805">MVEREQKHSDRRMLSEPWTCIRTRFNLPELQASRPKHVKATTLAFVRDSGNKRTVGGHDAGSQEASVVTLSDFPVLPRSSGKYLVIGTSLSQSRSFHCLNLPLTPFLNMPPIEDYRDSGRSDRELFARLSSVERWWIDHQPFLEQHGYQLRPRYRPGWEPSWLRDESASFLRAEDHLSMHALRPHLMDARRISDNKLVLIKRIRRSSREIDIATYLSSAEMRKDPRNHSVPVLDVLNDPIDDTVAFLIMPFLRYIDDPPFESLENVLDCCEQLLEGLAFMHVQGVAHRDCAYKNIMMDGDLLYPKGYHPMSIHSLPDDPYQMAPVRSRRGVQLKYYYVDFGISTRYAPDEPRQLVVGNAGLDQDVPELSNEIPYDPFKVDVFILGNFFRQHFLEKYTNANMLAPLVREMTAKEPVDRPSAEEAWRKFHEIRQGVSFLQSSWRLRPRDEPLPVTAVLTAVSLVRRPILTIEHIAC</sequence>
<protein>
    <submittedName>
        <fullName evidence="1">Uncharacterized protein</fullName>
    </submittedName>
</protein>
<dbReference type="Proteomes" id="UP001144978">
    <property type="component" value="Unassembled WGS sequence"/>
</dbReference>